<reference evidence="3" key="1">
    <citation type="submission" date="2016-10" db="EMBL/GenBank/DDBJ databases">
        <authorList>
            <person name="de Groot N.N."/>
        </authorList>
    </citation>
    <scope>NUCLEOTIDE SEQUENCE [LARGE SCALE GENOMIC DNA]</scope>
    <source>
        <strain evidence="3">CGMCC 1.12397</strain>
    </source>
</reference>
<name>A0A1H0ZF66_9EURY</name>
<sequence>MSSLYVLAGGRVADANGTRDADVALSPAEGRIVAVGDDAEDAAADADDAETVDVSGKVVAPGLVDAHVHLMMDGRPDVTTANAESRELLSYRAAANLRANVEAGVTAVRDLGAPGTLALDAGTAVETGVLDGPRVVACGENVVMTGGHGHWFGREADGRAEVRKAVREQLKRGADVVKCMATGGVLTEGAQTGAPELTPEELETVVETAAAKNVPTAAHAHGQRGIQNAVRAGISSVEHATFMDRETAELLAEEGTYWVPTASALEGIVENGVEGGIPEEAVEKAEDARDRFERAWEHALDAGVTVAMGTDAGTPFNFHGENALREMELMCEYGMSPEAALEAATVTGAELLGLDDAGLVEPGYRADVVVLDADPTEDASAWRESEAVFAAGERIV</sequence>
<dbReference type="SUPFAM" id="SSF51338">
    <property type="entry name" value="Composite domain of metallo-dependent hydrolases"/>
    <property type="match status" value="1"/>
</dbReference>
<evidence type="ECO:0000313" key="3">
    <source>
        <dbReference type="EMBL" id="SDQ25761.1"/>
    </source>
</evidence>
<proteinExistence type="predicted"/>
<dbReference type="Proteomes" id="UP000199289">
    <property type="component" value="Unassembled WGS sequence"/>
</dbReference>
<dbReference type="AlphaFoldDB" id="A0A1H0ZF66"/>
<dbReference type="GO" id="GO:0016810">
    <property type="term" value="F:hydrolase activity, acting on carbon-nitrogen (but not peptide) bonds"/>
    <property type="evidence" value="ECO:0007669"/>
    <property type="project" value="InterPro"/>
</dbReference>
<reference evidence="4" key="2">
    <citation type="submission" date="2016-10" db="EMBL/GenBank/DDBJ databases">
        <authorList>
            <person name="Varghese N."/>
            <person name="Submissions S."/>
        </authorList>
    </citation>
    <scope>NUCLEOTIDE SEQUENCE [LARGE SCALE GENOMIC DNA]</scope>
    <source>
        <strain evidence="4">CGMCC 1.12397</strain>
    </source>
</reference>
<reference evidence="2 5" key="3">
    <citation type="submission" date="2018-07" db="EMBL/GenBank/DDBJ databases">
        <title>Genome sequence of extremly halophilic archaeon Halopelagius longus strain BC12-B1.</title>
        <authorList>
            <person name="Zhang X."/>
        </authorList>
    </citation>
    <scope>NUCLEOTIDE SEQUENCE [LARGE SCALE GENOMIC DNA]</scope>
    <source>
        <strain evidence="2 5">BC12-B1</strain>
    </source>
</reference>
<dbReference type="Proteomes" id="UP000255421">
    <property type="component" value="Unassembled WGS sequence"/>
</dbReference>
<protein>
    <submittedName>
        <fullName evidence="2">Amidohydrolase family protein</fullName>
    </submittedName>
    <submittedName>
        <fullName evidence="3">Imidazolonepropionase</fullName>
    </submittedName>
</protein>
<feature type="domain" description="Amidohydrolase-related" evidence="1">
    <location>
        <begin position="58"/>
        <end position="379"/>
    </location>
</feature>
<dbReference type="EMBL" id="FNKQ01000001">
    <property type="protein sequence ID" value="SDQ25761.1"/>
    <property type="molecule type" value="Genomic_DNA"/>
</dbReference>
<dbReference type="RefSeq" id="WP_092534225.1">
    <property type="nucleotide sequence ID" value="NZ_FNKQ01000001.1"/>
</dbReference>
<evidence type="ECO:0000313" key="4">
    <source>
        <dbReference type="Proteomes" id="UP000199289"/>
    </source>
</evidence>
<keyword evidence="2" id="KW-0378">Hydrolase</keyword>
<dbReference type="InterPro" id="IPR057744">
    <property type="entry name" value="OTAase-like"/>
</dbReference>
<dbReference type="Gene3D" id="3.20.20.140">
    <property type="entry name" value="Metal-dependent hydrolases"/>
    <property type="match status" value="1"/>
</dbReference>
<dbReference type="PANTHER" id="PTHR43135">
    <property type="entry name" value="ALPHA-D-RIBOSE 1-METHYLPHOSPHONATE 5-TRIPHOSPHATE DIPHOSPHATASE"/>
    <property type="match status" value="1"/>
</dbReference>
<dbReference type="Pfam" id="PF01979">
    <property type="entry name" value="Amidohydro_1"/>
    <property type="match status" value="1"/>
</dbReference>
<dbReference type="SUPFAM" id="SSF51556">
    <property type="entry name" value="Metallo-dependent hydrolases"/>
    <property type="match status" value="1"/>
</dbReference>
<dbReference type="InterPro" id="IPR032466">
    <property type="entry name" value="Metal_Hydrolase"/>
</dbReference>
<dbReference type="Gene3D" id="2.30.40.10">
    <property type="entry name" value="Urease, subunit C, domain 1"/>
    <property type="match status" value="1"/>
</dbReference>
<keyword evidence="5" id="KW-1185">Reference proteome</keyword>
<accession>A0A1H0ZF66</accession>
<dbReference type="InterPro" id="IPR051781">
    <property type="entry name" value="Metallo-dep_Hydrolase"/>
</dbReference>
<dbReference type="InterPro" id="IPR006680">
    <property type="entry name" value="Amidohydro-rel"/>
</dbReference>
<evidence type="ECO:0000313" key="2">
    <source>
        <dbReference type="EMBL" id="RDI70246.1"/>
    </source>
</evidence>
<dbReference type="OrthoDB" id="24954at2157"/>
<evidence type="ECO:0000259" key="1">
    <source>
        <dbReference type="Pfam" id="PF01979"/>
    </source>
</evidence>
<dbReference type="InterPro" id="IPR011059">
    <property type="entry name" value="Metal-dep_hydrolase_composite"/>
</dbReference>
<dbReference type="CDD" id="cd01299">
    <property type="entry name" value="Met_dep_hydrolase_A"/>
    <property type="match status" value="1"/>
</dbReference>
<dbReference type="EMBL" id="QQST01000001">
    <property type="protein sequence ID" value="RDI70246.1"/>
    <property type="molecule type" value="Genomic_DNA"/>
</dbReference>
<evidence type="ECO:0000313" key="5">
    <source>
        <dbReference type="Proteomes" id="UP000255421"/>
    </source>
</evidence>
<organism evidence="3 4">
    <name type="scientific">Halopelagius longus</name>
    <dbReference type="NCBI Taxonomy" id="1236180"/>
    <lineage>
        <taxon>Archaea</taxon>
        <taxon>Methanobacteriati</taxon>
        <taxon>Methanobacteriota</taxon>
        <taxon>Stenosarchaea group</taxon>
        <taxon>Halobacteria</taxon>
        <taxon>Halobacteriales</taxon>
        <taxon>Haloferacaceae</taxon>
    </lineage>
</organism>
<dbReference type="PANTHER" id="PTHR43135:SF3">
    <property type="entry name" value="ALPHA-D-RIBOSE 1-METHYLPHOSPHONATE 5-TRIPHOSPHATE DIPHOSPHATASE"/>
    <property type="match status" value="1"/>
</dbReference>
<gene>
    <name evidence="2" type="ORF">DWB78_00070</name>
    <name evidence="3" type="ORF">SAMN05216278_1174</name>
</gene>